<dbReference type="OrthoDB" id="10253954at2759"/>
<proteinExistence type="predicted"/>
<organism evidence="1 2">
    <name type="scientific">Meloidogyne enterolobii</name>
    <name type="common">Root-knot nematode worm</name>
    <name type="synonym">Meloidogyne mayaguensis</name>
    <dbReference type="NCBI Taxonomy" id="390850"/>
    <lineage>
        <taxon>Eukaryota</taxon>
        <taxon>Metazoa</taxon>
        <taxon>Ecdysozoa</taxon>
        <taxon>Nematoda</taxon>
        <taxon>Chromadorea</taxon>
        <taxon>Rhabditida</taxon>
        <taxon>Tylenchina</taxon>
        <taxon>Tylenchomorpha</taxon>
        <taxon>Tylenchoidea</taxon>
        <taxon>Meloidogynidae</taxon>
        <taxon>Meloidogyninae</taxon>
        <taxon>Meloidogyne</taxon>
    </lineage>
</organism>
<evidence type="ECO:0000313" key="1">
    <source>
        <dbReference type="EMBL" id="CAD2200460.1"/>
    </source>
</evidence>
<reference evidence="1 2" key="1">
    <citation type="submission" date="2020-08" db="EMBL/GenBank/DDBJ databases">
        <authorList>
            <person name="Koutsovoulos G."/>
            <person name="Danchin GJ E."/>
        </authorList>
    </citation>
    <scope>NUCLEOTIDE SEQUENCE [LARGE SCALE GENOMIC DNA]</scope>
</reference>
<protein>
    <submittedName>
        <fullName evidence="1">Uncharacterized protein</fullName>
    </submittedName>
</protein>
<evidence type="ECO:0000313" key="2">
    <source>
        <dbReference type="Proteomes" id="UP000580250"/>
    </source>
</evidence>
<name>A0A6V7XME3_MELEN</name>
<gene>
    <name evidence="1" type="ORF">MENT_LOCUS53930</name>
</gene>
<dbReference type="Proteomes" id="UP000580250">
    <property type="component" value="Unassembled WGS sequence"/>
</dbReference>
<accession>A0A6V7XME3</accession>
<comment type="caution">
    <text evidence="1">The sequence shown here is derived from an EMBL/GenBank/DDBJ whole genome shotgun (WGS) entry which is preliminary data.</text>
</comment>
<dbReference type="AlphaFoldDB" id="A0A6V7XME3"/>
<sequence length="98" mass="11474">MEIENLQLKLKNQHRETLAVVELPSKERRPSSNTSSTPFLFCAFQSVACQLEQEDAVDVLLWLASYKHAYCCCWTNSREIEMIYQRVLELVELQQTFC</sequence>
<dbReference type="EMBL" id="CAJEWN010001855">
    <property type="protein sequence ID" value="CAD2200460.1"/>
    <property type="molecule type" value="Genomic_DNA"/>
</dbReference>